<dbReference type="CTD" id="41562"/>
<dbReference type="PANTHER" id="PTHR13257:SF0">
    <property type="entry name" value="NUCLEAR PORE COMPLEX PROTEIN NUP88"/>
    <property type="match status" value="1"/>
</dbReference>
<dbReference type="SUPFAM" id="SSF69322">
    <property type="entry name" value="Tricorn protease domain 2"/>
    <property type="match status" value="1"/>
</dbReference>
<evidence type="ECO:0000256" key="7">
    <source>
        <dbReference type="ARBA" id="ARBA00023242"/>
    </source>
</evidence>
<protein>
    <submittedName>
        <fullName evidence="10">Nuclear pore complex protein Nup88</fullName>
    </submittedName>
</protein>
<evidence type="ECO:0000256" key="5">
    <source>
        <dbReference type="ARBA" id="ARBA00023010"/>
    </source>
</evidence>
<dbReference type="InterPro" id="IPR037700">
    <property type="entry name" value="NUP88/NUP82"/>
</dbReference>
<evidence type="ECO:0000256" key="3">
    <source>
        <dbReference type="ARBA" id="ARBA00022816"/>
    </source>
</evidence>
<evidence type="ECO:0000256" key="1">
    <source>
        <dbReference type="ARBA" id="ARBA00004567"/>
    </source>
</evidence>
<dbReference type="GO" id="GO:0000056">
    <property type="term" value="P:ribosomal small subunit export from nucleus"/>
    <property type="evidence" value="ECO:0007669"/>
    <property type="project" value="InterPro"/>
</dbReference>
<keyword evidence="3" id="KW-0509">mRNA transport</keyword>
<proteinExistence type="predicted"/>
<dbReference type="GO" id="GO:0006606">
    <property type="term" value="P:protein import into nucleus"/>
    <property type="evidence" value="ECO:0007669"/>
    <property type="project" value="TreeGrafter"/>
</dbReference>
<evidence type="ECO:0000313" key="10">
    <source>
        <dbReference type="RefSeq" id="XP_030370114.1"/>
    </source>
</evidence>
<accession>A0A6J2T275</accession>
<keyword evidence="2" id="KW-0813">Transport</keyword>
<name>A0A6J2T275_DROLE</name>
<evidence type="ECO:0000256" key="2">
    <source>
        <dbReference type="ARBA" id="ARBA00022448"/>
    </source>
</evidence>
<feature type="coiled-coil region" evidence="8">
    <location>
        <begin position="562"/>
        <end position="596"/>
    </location>
</feature>
<dbReference type="RefSeq" id="XP_030370114.1">
    <property type="nucleotide sequence ID" value="XM_030514254.1"/>
</dbReference>
<gene>
    <name evidence="10" type="primary">LOC115620824</name>
</gene>
<keyword evidence="9" id="KW-1185">Reference proteome</keyword>
<dbReference type="Pfam" id="PF10168">
    <property type="entry name" value="Nup88"/>
    <property type="match status" value="1"/>
</dbReference>
<keyword evidence="7" id="KW-0539">Nucleus</keyword>
<keyword evidence="6" id="KW-0906">Nuclear pore complex</keyword>
<dbReference type="PANTHER" id="PTHR13257">
    <property type="entry name" value="NUCLEOPORIN NUP84-RELATED"/>
    <property type="match status" value="1"/>
</dbReference>
<dbReference type="GO" id="GO:0006406">
    <property type="term" value="P:mRNA export from nucleus"/>
    <property type="evidence" value="ECO:0007669"/>
    <property type="project" value="TreeGrafter"/>
</dbReference>
<keyword evidence="8" id="KW-0175">Coiled coil</keyword>
<dbReference type="GO" id="GO:0017056">
    <property type="term" value="F:structural constituent of nuclear pore"/>
    <property type="evidence" value="ECO:0007669"/>
    <property type="project" value="InterPro"/>
</dbReference>
<dbReference type="GO" id="GO:0005643">
    <property type="term" value="C:nuclear pore"/>
    <property type="evidence" value="ECO:0007669"/>
    <property type="project" value="UniProtKB-SubCell"/>
</dbReference>
<dbReference type="OrthoDB" id="341482at2759"/>
<dbReference type="Proteomes" id="UP000504634">
    <property type="component" value="Unplaced"/>
</dbReference>
<comment type="subcellular location">
    <subcellularLocation>
        <location evidence="1">Nucleus</location>
        <location evidence="1">Nuclear pore complex</location>
    </subcellularLocation>
</comment>
<evidence type="ECO:0000256" key="4">
    <source>
        <dbReference type="ARBA" id="ARBA00022927"/>
    </source>
</evidence>
<dbReference type="AlphaFoldDB" id="A0A6J2T275"/>
<reference evidence="10" key="1">
    <citation type="submission" date="2025-08" db="UniProtKB">
        <authorList>
            <consortium name="RefSeq"/>
        </authorList>
    </citation>
    <scope>IDENTIFICATION</scope>
    <source>
        <strain evidence="10">11010-0011.00</strain>
        <tissue evidence="10">Whole body</tissue>
    </source>
</reference>
<dbReference type="GeneID" id="115620824"/>
<keyword evidence="4" id="KW-0653">Protein transport</keyword>
<evidence type="ECO:0000256" key="6">
    <source>
        <dbReference type="ARBA" id="ARBA00023132"/>
    </source>
</evidence>
<keyword evidence="5" id="KW-0811">Translocation</keyword>
<dbReference type="GO" id="GO:0000055">
    <property type="term" value="P:ribosomal large subunit export from nucleus"/>
    <property type="evidence" value="ECO:0007669"/>
    <property type="project" value="InterPro"/>
</dbReference>
<evidence type="ECO:0000256" key="8">
    <source>
        <dbReference type="SAM" id="Coils"/>
    </source>
</evidence>
<sequence length="713" mass="80209">MSSTDCFDLNKTELFAKIRNGLAIASHTQNLLVCKDDLLFAWDSHDCCLLVMNWRTPALLDKSCCAKTAYQTLIPSTTICFEVDRLEASNEGSQIAISGRRGVVILELPRRWGPDGNFMDGKSKITCRSYNLDTQLFTNNSNLEVRQLRWHPESATDSHLLILLTNNTIRVYNHAKLRHVWQVGPTIGKTSGNTSISDFGETAVDFDIAPAIKNRGAEELVGNETIIGKSATRSQMKSMPLNKSTQNTKHDKIEWPIVILRENGNIYILLAGINSDVPRLQGPITISPQTNDNYGLESCSILVIASLPPTVVIAESNGKLHHALLLEAETKEHSFNEVDELIPVEASEWTINVMETVELELGLPKESSQNYSCSMHLRRDLINEMRYFIYHDAGMHVVTVNFIAELERFVDSEIENDVFTLSTPSRAEYILCTKLDAMDRNVVLGIALLQMPSGVVVLLGSGQVVSLKLVIDIKLLVTANQLSNKAVGNTPMVDENSAGPSFMESINAILERSVNQPILSTDKQVSLSPHDRYELLNQAIEVLRSQYLKRHEMVRIAFAKRINRIRLQKEQQLHEIQNLEREREVISERAHKLAERFEEITDNQDILGRKCHLLVQKANAALPNNVVAEREFAQDIATINKATKSMAAALEAAKKNMNKQRYLISKNQNESKANVYELPEKQHHTITEILTQLTSEIDRQIHDVKRIKKIVGI</sequence>
<dbReference type="InterPro" id="IPR019321">
    <property type="entry name" value="Nucleoporin_Nup88"/>
</dbReference>
<organism evidence="9 10">
    <name type="scientific">Drosophila lebanonensis</name>
    <name type="common">Fruit fly</name>
    <name type="synonym">Scaptodrosophila lebanonensis</name>
    <dbReference type="NCBI Taxonomy" id="7225"/>
    <lineage>
        <taxon>Eukaryota</taxon>
        <taxon>Metazoa</taxon>
        <taxon>Ecdysozoa</taxon>
        <taxon>Arthropoda</taxon>
        <taxon>Hexapoda</taxon>
        <taxon>Insecta</taxon>
        <taxon>Pterygota</taxon>
        <taxon>Neoptera</taxon>
        <taxon>Endopterygota</taxon>
        <taxon>Diptera</taxon>
        <taxon>Brachycera</taxon>
        <taxon>Muscomorpha</taxon>
        <taxon>Ephydroidea</taxon>
        <taxon>Drosophilidae</taxon>
        <taxon>Scaptodrosophila</taxon>
    </lineage>
</organism>
<evidence type="ECO:0000313" key="9">
    <source>
        <dbReference type="Proteomes" id="UP000504634"/>
    </source>
</evidence>